<feature type="region of interest" description="Disordered" evidence="1">
    <location>
        <begin position="850"/>
        <end position="884"/>
    </location>
</feature>
<evidence type="ECO:0000256" key="1">
    <source>
        <dbReference type="SAM" id="MobiDB-lite"/>
    </source>
</evidence>
<evidence type="ECO:0000313" key="3">
    <source>
        <dbReference type="Proteomes" id="UP000245591"/>
    </source>
</evidence>
<gene>
    <name evidence="2" type="ORF">BB558_003554</name>
</gene>
<dbReference type="Proteomes" id="UP000245591">
    <property type="component" value="Unassembled WGS sequence"/>
</dbReference>
<dbReference type="GO" id="GO:0019005">
    <property type="term" value="C:SCF ubiquitin ligase complex"/>
    <property type="evidence" value="ECO:0007669"/>
    <property type="project" value="TreeGrafter"/>
</dbReference>
<feature type="compositionally biased region" description="Low complexity" evidence="1">
    <location>
        <begin position="1010"/>
        <end position="1030"/>
    </location>
</feature>
<comment type="caution">
    <text evidence="2">The sequence shown here is derived from an EMBL/GenBank/DDBJ whole genome shotgun (WGS) entry which is preliminary data.</text>
</comment>
<dbReference type="PANTHER" id="PTHR13318">
    <property type="entry name" value="PARTNER OF PAIRED, ISOFORM B-RELATED"/>
    <property type="match status" value="1"/>
</dbReference>
<dbReference type="SUPFAM" id="SSF52047">
    <property type="entry name" value="RNI-like"/>
    <property type="match status" value="1"/>
</dbReference>
<reference evidence="2 3" key="1">
    <citation type="journal article" date="2018" name="MBio">
        <title>Comparative Genomics Reveals the Core Gene Toolbox for the Fungus-Insect Symbiosis.</title>
        <authorList>
            <person name="Wang Y."/>
            <person name="Stata M."/>
            <person name="Wang W."/>
            <person name="Stajich J.E."/>
            <person name="White M.M."/>
            <person name="Moncalvo J.M."/>
        </authorList>
    </citation>
    <scope>NUCLEOTIDE SEQUENCE [LARGE SCALE GENOMIC DNA]</scope>
    <source>
        <strain evidence="2 3">AUS-126-30</strain>
    </source>
</reference>
<name>A0A2U1J5Q6_SMIAN</name>
<feature type="region of interest" description="Disordered" evidence="1">
    <location>
        <begin position="1238"/>
        <end position="1285"/>
    </location>
</feature>
<feature type="region of interest" description="Disordered" evidence="1">
    <location>
        <begin position="791"/>
        <end position="823"/>
    </location>
</feature>
<protein>
    <submittedName>
        <fullName evidence="2">Uncharacterized protein</fullName>
    </submittedName>
</protein>
<organism evidence="2 3">
    <name type="scientific">Smittium angustum</name>
    <dbReference type="NCBI Taxonomy" id="133377"/>
    <lineage>
        <taxon>Eukaryota</taxon>
        <taxon>Fungi</taxon>
        <taxon>Fungi incertae sedis</taxon>
        <taxon>Zoopagomycota</taxon>
        <taxon>Kickxellomycotina</taxon>
        <taxon>Harpellomycetes</taxon>
        <taxon>Harpellales</taxon>
        <taxon>Legeriomycetaceae</taxon>
        <taxon>Smittium</taxon>
    </lineage>
</organism>
<feature type="compositionally biased region" description="Polar residues" evidence="1">
    <location>
        <begin position="981"/>
        <end position="992"/>
    </location>
</feature>
<sequence length="1384" mass="156116">MNDLYSDWDQYENFQDSAPINWSPQILDRICSFLPSSKDKLQFSLVHSNWQSVGLEVLWRYPSFPSEFSLQNFLHKIRLRRSKMYNVKGLFLSHSIEESFDNSSNQIVQALLGENHILNSYIDNPLSKSIHSDPQILSMLVRTSKNLKKLSIYGYNLKNVNVVDLYHLNNSLEDLEIIGAPIDHIISFPTLIRGLKHLKSLKLRFNISIQPEILKAISVHAHRLEILEIWANDCDVDLQSVLLKTGNLKVLHIVGDNNNIEDYILKSVAYNNHNLQSVVIEASGLMSSSVIALLESCTDLVRIEIITNKTPVINLENSSVVLTAKNLTKFLLSGVSLSANIFNQIFIYNNNLQTVSISGSDEVSSENIINLSQNALCLEGLLLNECPNVDGSFIKYLSLYQYENLSALQISDCSIQNSPDLHVFLQRFTNIQSLGISGYEIVRKSFRISLSDDNTNNLIVHTSTQNITADPNVPTDDPDTQDIPMSIDTPQKRLDFSEISSILYSDVRVPDVNSNISMNHGTQDSEIHQDHYEQEKDFKKSLHEGHSKTEIELQDSQNQYQSLDNDQNLLFQEERLKTNLASSQTDLEDKRNHEHNSDTDKNLDEYEHLFEDDAEKLEETNKINDLQNIYDSGIEEKMESPKNNFQDFTQLDGDEHNQSINSRKDQDNNSNVLDNNIDENNVDEDDDTWIVYPQQEISMNEVEIDVWKNEVDFFKPIAYENVGNTIVHPQTDTVEPVSPRTAELYVDGPAIIVGGLGSVKPNKDTLLSKLDEDLQANTSVSKSGIELENQITSPEDHPGFSNNPFFKKSSFKKDSPALSKDSNNANSNILANLQNITSPHIQATRNINHKEQNLSKNSKHKSIASGSSDIDDDSDDSELNSKSYADNKETLVTLKSPNTDITTTGDLNKFGTKNNDSSFNAAYIDIDINNKTPTSNSSDGSNIDSAFDLKGREYSSAYTDAEKNKFFNEQFLNKPARKMYKTNSSSGSSKTQGRYKDDDDHITQSNIATNAENDIENNSNNEISQNANNQTDTYDSANHNDEGVKYNISNTMERSHSEVNKPITSSSPKKARYENQNIFLPNDYDEHEANRPLMDIYSSINQKILKRDQEKKTNIDIEMKDESVVNNTLEKSNDMDIEEGDLNLDGEGEGEETNDWDDYPISMRPGISYNLSNKESINFGDFKFDQQEQELPKYLRRLSAISTVGVKERSNNPELYSLPNTQKGAFFDIDLKSPSEGLQKSSISTLESRRHMFLPESNTPQKRNIGEGKNSSRSTSEKVRPSVSRNTDQILVRGKTSGNKAITPSKLFPGKKKGTHSVLLELGVETPIHGRQTLRIFEGDDPIKVSEVFCAEHGMPELASGLRTLLINKLERKLRKSGGKVPHT</sequence>
<keyword evidence="3" id="KW-1185">Reference proteome</keyword>
<feature type="compositionally biased region" description="Basic and acidic residues" evidence="1">
    <location>
        <begin position="653"/>
        <end position="667"/>
    </location>
</feature>
<accession>A0A2U1J5Q6</accession>
<evidence type="ECO:0000313" key="2">
    <source>
        <dbReference type="EMBL" id="PWA00401.1"/>
    </source>
</evidence>
<dbReference type="GO" id="GO:0031146">
    <property type="term" value="P:SCF-dependent proteasomal ubiquitin-dependent protein catabolic process"/>
    <property type="evidence" value="ECO:0007669"/>
    <property type="project" value="TreeGrafter"/>
</dbReference>
<dbReference type="Gene3D" id="3.80.10.10">
    <property type="entry name" value="Ribonuclease Inhibitor"/>
    <property type="match status" value="1"/>
</dbReference>
<feature type="compositionally biased region" description="Basic and acidic residues" evidence="1">
    <location>
        <begin position="587"/>
        <end position="605"/>
    </location>
</feature>
<feature type="region of interest" description="Disordered" evidence="1">
    <location>
        <begin position="977"/>
        <end position="1043"/>
    </location>
</feature>
<feature type="region of interest" description="Disordered" evidence="1">
    <location>
        <begin position="582"/>
        <end position="605"/>
    </location>
</feature>
<feature type="region of interest" description="Disordered" evidence="1">
    <location>
        <begin position="644"/>
        <end position="681"/>
    </location>
</feature>
<proteinExistence type="predicted"/>
<feature type="compositionally biased region" description="Acidic residues" evidence="1">
    <location>
        <begin position="869"/>
        <end position="878"/>
    </location>
</feature>
<dbReference type="EMBL" id="MBFU01000336">
    <property type="protein sequence ID" value="PWA00401.1"/>
    <property type="molecule type" value="Genomic_DNA"/>
</dbReference>
<dbReference type="InterPro" id="IPR032675">
    <property type="entry name" value="LRR_dom_sf"/>
</dbReference>